<dbReference type="AlphaFoldDB" id="A0A0L8K3K2"/>
<evidence type="ECO:0000259" key="3">
    <source>
        <dbReference type="SMART" id="SM00838"/>
    </source>
</evidence>
<proteinExistence type="predicted"/>
<keyword evidence="1" id="KW-0547">Nucleotide-binding</keyword>
<sequence length="64" mass="6628">MRLPPSVTTLRDPVADLTVTVPADSVGSVLGDLAARRGRVTDSTTRSGTAVVTATVPLVELFGY</sequence>
<organism evidence="4 5">
    <name type="scientific">Streptomyces viridochromogenes</name>
    <dbReference type="NCBI Taxonomy" id="1938"/>
    <lineage>
        <taxon>Bacteria</taxon>
        <taxon>Bacillati</taxon>
        <taxon>Actinomycetota</taxon>
        <taxon>Actinomycetes</taxon>
        <taxon>Kitasatosporales</taxon>
        <taxon>Streptomycetaceae</taxon>
        <taxon>Streptomyces</taxon>
    </lineage>
</organism>
<dbReference type="InterPro" id="IPR035649">
    <property type="entry name" value="EFG_V"/>
</dbReference>
<reference evidence="4 5" key="1">
    <citation type="submission" date="2015-06" db="EMBL/GenBank/DDBJ databases">
        <authorList>
            <person name="Hoefler B.C."/>
            <person name="Straight P.D."/>
        </authorList>
    </citation>
    <scope>NUCLEOTIDE SEQUENCE [LARGE SCALE GENOMIC DNA]</scope>
    <source>
        <strain evidence="4 5">NRRL 3427</strain>
    </source>
</reference>
<feature type="domain" description="Elongation factor EFG" evidence="3">
    <location>
        <begin position="9"/>
        <end position="64"/>
    </location>
</feature>
<evidence type="ECO:0000256" key="1">
    <source>
        <dbReference type="ARBA" id="ARBA00022741"/>
    </source>
</evidence>
<dbReference type="GO" id="GO:0005525">
    <property type="term" value="F:GTP binding"/>
    <property type="evidence" value="ECO:0007669"/>
    <property type="project" value="UniProtKB-KW"/>
</dbReference>
<dbReference type="Proteomes" id="UP000037023">
    <property type="component" value="Unassembled WGS sequence"/>
</dbReference>
<comment type="caution">
    <text evidence="4">The sequence shown here is derived from an EMBL/GenBank/DDBJ whole genome shotgun (WGS) entry which is preliminary data.</text>
</comment>
<evidence type="ECO:0000313" key="5">
    <source>
        <dbReference type="Proteomes" id="UP000037023"/>
    </source>
</evidence>
<dbReference type="SMART" id="SM00838">
    <property type="entry name" value="EFG_C"/>
    <property type="match status" value="1"/>
</dbReference>
<gene>
    <name evidence="4" type="ORF">ADK34_23705</name>
</gene>
<accession>A0A0L8K3K2</accession>
<keyword evidence="2" id="KW-0342">GTP-binding</keyword>
<dbReference type="PATRIC" id="fig|1938.6.peg.5105"/>
<evidence type="ECO:0000313" key="4">
    <source>
        <dbReference type="EMBL" id="KOG20491.1"/>
    </source>
</evidence>
<dbReference type="InterPro" id="IPR000640">
    <property type="entry name" value="EFG_V-like"/>
</dbReference>
<dbReference type="EMBL" id="LGUP01000299">
    <property type="protein sequence ID" value="KOG20491.1"/>
    <property type="molecule type" value="Genomic_DNA"/>
</dbReference>
<dbReference type="SUPFAM" id="SSF54980">
    <property type="entry name" value="EF-G C-terminal domain-like"/>
    <property type="match status" value="1"/>
</dbReference>
<protein>
    <recommendedName>
        <fullName evidence="3">Elongation factor EFG domain-containing protein</fullName>
    </recommendedName>
</protein>
<dbReference type="Gene3D" id="3.30.70.240">
    <property type="match status" value="1"/>
</dbReference>
<dbReference type="CDD" id="cd03713">
    <property type="entry name" value="EFG_mtEFG_C"/>
    <property type="match status" value="1"/>
</dbReference>
<dbReference type="Pfam" id="PF00679">
    <property type="entry name" value="EFG_C"/>
    <property type="match status" value="1"/>
</dbReference>
<evidence type="ECO:0000256" key="2">
    <source>
        <dbReference type="ARBA" id="ARBA00023134"/>
    </source>
</evidence>
<feature type="non-terminal residue" evidence="4">
    <location>
        <position position="64"/>
    </location>
</feature>
<dbReference type="InterPro" id="IPR035647">
    <property type="entry name" value="EFG_III/V"/>
</dbReference>
<name>A0A0L8K3K2_STRVR</name>